<dbReference type="RefSeq" id="WP_226542310.1">
    <property type="nucleotide sequence ID" value="NZ_CP129013.1"/>
</dbReference>
<dbReference type="InterPro" id="IPR036271">
    <property type="entry name" value="Tet_transcr_reg_TetR-rel_C_sf"/>
</dbReference>
<dbReference type="Pfam" id="PF17932">
    <property type="entry name" value="TetR_C_24"/>
    <property type="match status" value="1"/>
</dbReference>
<dbReference type="PANTHER" id="PTHR43479:SF11">
    <property type="entry name" value="ACREF_ENVCD OPERON REPRESSOR-RELATED"/>
    <property type="match status" value="1"/>
</dbReference>
<dbReference type="Gene3D" id="1.10.357.10">
    <property type="entry name" value="Tetracycline Repressor, domain 2"/>
    <property type="match status" value="1"/>
</dbReference>
<dbReference type="SUPFAM" id="SSF48498">
    <property type="entry name" value="Tetracyclin repressor-like, C-terminal domain"/>
    <property type="match status" value="1"/>
</dbReference>
<dbReference type="PROSITE" id="PS01081">
    <property type="entry name" value="HTH_TETR_1"/>
    <property type="match status" value="1"/>
</dbReference>
<dbReference type="InterPro" id="IPR001647">
    <property type="entry name" value="HTH_TetR"/>
</dbReference>
<accession>A0ABY9JW16</accession>
<sequence>MDRKQAIIDASVKSFSLFGYKATTMDLVAKFASVGKGTIYTFFKNKEELFLECTNMMVKEMKSEAEAATDPNETFIQNAHRRLYRILEFRREHKFMIKLFQESREIGTPTVKSFIEQLEDTIISYLRKDIEQAMERGEIKDCDPELTAFLILHFYVSLIIDWEKKHQPLKKEEIAELFKLYFLKGLSTR</sequence>
<dbReference type="Pfam" id="PF00440">
    <property type="entry name" value="TetR_N"/>
    <property type="match status" value="1"/>
</dbReference>
<organism evidence="5 6">
    <name type="scientific">Bacillus carboniphilus</name>
    <dbReference type="NCBI Taxonomy" id="86663"/>
    <lineage>
        <taxon>Bacteria</taxon>
        <taxon>Bacillati</taxon>
        <taxon>Bacillota</taxon>
        <taxon>Bacilli</taxon>
        <taxon>Bacillales</taxon>
        <taxon>Bacillaceae</taxon>
        <taxon>Bacillus</taxon>
    </lineage>
</organism>
<evidence type="ECO:0000256" key="1">
    <source>
        <dbReference type="ARBA" id="ARBA00022491"/>
    </source>
</evidence>
<dbReference type="Gene3D" id="1.10.10.60">
    <property type="entry name" value="Homeodomain-like"/>
    <property type="match status" value="1"/>
</dbReference>
<dbReference type="InterPro" id="IPR041490">
    <property type="entry name" value="KstR2_TetR_C"/>
</dbReference>
<feature type="domain" description="HTH tetR-type" evidence="4">
    <location>
        <begin position="1"/>
        <end position="61"/>
    </location>
</feature>
<dbReference type="SUPFAM" id="SSF46689">
    <property type="entry name" value="Homeodomain-like"/>
    <property type="match status" value="1"/>
</dbReference>
<dbReference type="InterPro" id="IPR050624">
    <property type="entry name" value="HTH-type_Tx_Regulator"/>
</dbReference>
<evidence type="ECO:0000259" key="4">
    <source>
        <dbReference type="PROSITE" id="PS50977"/>
    </source>
</evidence>
<dbReference type="EMBL" id="CP129013">
    <property type="protein sequence ID" value="WLR42662.1"/>
    <property type="molecule type" value="Genomic_DNA"/>
</dbReference>
<name>A0ABY9JW16_9BACI</name>
<evidence type="ECO:0000313" key="6">
    <source>
        <dbReference type="Proteomes" id="UP001197974"/>
    </source>
</evidence>
<dbReference type="PRINTS" id="PR00455">
    <property type="entry name" value="HTHTETR"/>
</dbReference>
<keyword evidence="6" id="KW-1185">Reference proteome</keyword>
<evidence type="ECO:0000256" key="2">
    <source>
        <dbReference type="ARBA" id="ARBA00023125"/>
    </source>
</evidence>
<dbReference type="InterPro" id="IPR009057">
    <property type="entry name" value="Homeodomain-like_sf"/>
</dbReference>
<gene>
    <name evidence="5" type="ORF">LC087_18605</name>
</gene>
<evidence type="ECO:0000313" key="5">
    <source>
        <dbReference type="EMBL" id="WLR42662.1"/>
    </source>
</evidence>
<feature type="DNA-binding region" description="H-T-H motif" evidence="3">
    <location>
        <begin position="24"/>
        <end position="43"/>
    </location>
</feature>
<keyword evidence="2 3" id="KW-0238">DNA-binding</keyword>
<keyword evidence="1" id="KW-0678">Repressor</keyword>
<reference evidence="5 6" key="1">
    <citation type="submission" date="2023-06" db="EMBL/GenBank/DDBJ databases">
        <title>Five Gram-positive bacteria isolated from mangrove sediments in Shenzhen, Guangdong, China.</title>
        <authorList>
            <person name="Yu S."/>
            <person name="Zheng W."/>
            <person name="Huang Y."/>
        </authorList>
    </citation>
    <scope>NUCLEOTIDE SEQUENCE [LARGE SCALE GENOMIC DNA]</scope>
    <source>
        <strain evidence="5 6">SaN35-3</strain>
    </source>
</reference>
<protein>
    <submittedName>
        <fullName evidence="5">TetR/AcrR family transcriptional regulator</fullName>
    </submittedName>
</protein>
<evidence type="ECO:0000256" key="3">
    <source>
        <dbReference type="PROSITE-ProRule" id="PRU00335"/>
    </source>
</evidence>
<proteinExistence type="predicted"/>
<dbReference type="PANTHER" id="PTHR43479">
    <property type="entry name" value="ACREF/ENVCD OPERON REPRESSOR-RELATED"/>
    <property type="match status" value="1"/>
</dbReference>
<dbReference type="Proteomes" id="UP001197974">
    <property type="component" value="Chromosome"/>
</dbReference>
<dbReference type="PROSITE" id="PS50977">
    <property type="entry name" value="HTH_TETR_2"/>
    <property type="match status" value="1"/>
</dbReference>
<dbReference type="InterPro" id="IPR023772">
    <property type="entry name" value="DNA-bd_HTH_TetR-type_CS"/>
</dbReference>